<dbReference type="FunFam" id="3.30.160.60:FF:000246">
    <property type="entry name" value="Transcription factor Ovo-like 2"/>
    <property type="match status" value="1"/>
</dbReference>
<proteinExistence type="predicted"/>
<keyword evidence="5" id="KW-0862">Zinc</keyword>
<feature type="compositionally biased region" description="Low complexity" evidence="8">
    <location>
        <begin position="266"/>
        <end position="276"/>
    </location>
</feature>
<dbReference type="Gene3D" id="3.30.160.60">
    <property type="entry name" value="Classic Zinc Finger"/>
    <property type="match status" value="2"/>
</dbReference>
<feature type="domain" description="C2H2-type" evidence="9">
    <location>
        <begin position="644"/>
        <end position="671"/>
    </location>
</feature>
<keyword evidence="4 7" id="KW-0863">Zinc-finger</keyword>
<dbReference type="PROSITE" id="PS00028">
    <property type="entry name" value="ZINC_FINGER_C2H2_1"/>
    <property type="match status" value="3"/>
</dbReference>
<dbReference type="GO" id="GO:0000981">
    <property type="term" value="F:DNA-binding transcription factor activity, RNA polymerase II-specific"/>
    <property type="evidence" value="ECO:0007669"/>
    <property type="project" value="TreeGrafter"/>
</dbReference>
<feature type="region of interest" description="Disordered" evidence="8">
    <location>
        <begin position="147"/>
        <end position="182"/>
    </location>
</feature>
<keyword evidence="3" id="KW-0677">Repeat</keyword>
<dbReference type="GO" id="GO:0008270">
    <property type="term" value="F:zinc ion binding"/>
    <property type="evidence" value="ECO:0007669"/>
    <property type="project" value="UniProtKB-KW"/>
</dbReference>
<evidence type="ECO:0000256" key="3">
    <source>
        <dbReference type="ARBA" id="ARBA00022737"/>
    </source>
</evidence>
<evidence type="ECO:0000256" key="7">
    <source>
        <dbReference type="PROSITE-ProRule" id="PRU00042"/>
    </source>
</evidence>
<dbReference type="PROSITE" id="PS50157">
    <property type="entry name" value="ZINC_FINGER_C2H2_2"/>
    <property type="match status" value="3"/>
</dbReference>
<sequence length="792" mass="87842">MPKIFALRHQLEETQARLRLQQSKGVVEEDGGGETRFSSPVDPSSFGSIRSEQKIFLDGASSSSTLNLSAPRPGFRTLAERKRYDDTPLELSLHRRSSSSDREEFSSSTTSSTTSPSPPVSSSSRGVTTHAAYEHQGFQDVPMDLQISSALPPIPPPPQDEPMDFSISKRKKEEDDEGDSSLSIIYGSSVGSNCSSGLSLNNNSLLFTSSRVLKFYKNFKEYVISIARLHPIKSQIILKYVCAVHTRLNDASPNYHRHRGNCNDNSSHSSGVYSFHSNEDSKNLNNNVPHHNNNKNDCSSLSGCSSGSPLRSDVDSFDFDELSNNQTEKWLLNHPDFCIIKMLDGLKTELPPFIDLSTELSKPPDINSLDNATAHLLQMSDPSTTFPDISTDCNSIYDNDDPFNLGSLLPSNFSIAHLDSAPPMISPMSNCSSNNSESLFNRKHSAHTYALQHHLYPETTVTPIISSPPNPPINSSSSSNPSLPGHFLKDFIKSEPSVPYIKNEEDHYLGSSPESTSSITNCVPLEFHKGIPFSPQPLASGTTQLLPQSQVSGPPAIGGKVKTGISPKKKGGISLENELSNIPIPMRLNILRERLGLPPDATLEVINGGFGIKNPLAIDSVDTSSGGKSKDNSIIRPESDPSKFQCRICYKVFPLQRLLNRHMKCHSDTKRYLCTFCGKGFNDTFDLKRHTRTHTGVRPYKCNLCEKSFTQRCSLESHCMKVHGVAHEYEYKQRRSKMYVCEDCGNTTKEPEAHYLHLKENHPFSPALLKFYDKRHFKFTNSSFATMLLSVN</sequence>
<feature type="domain" description="C2H2-type" evidence="9">
    <location>
        <begin position="672"/>
        <end position="699"/>
    </location>
</feature>
<organism evidence="10">
    <name type="scientific">Lepeophtheirus salmonis</name>
    <name type="common">Salmon louse</name>
    <name type="synonym">Caligus salmonis</name>
    <dbReference type="NCBI Taxonomy" id="72036"/>
    <lineage>
        <taxon>Eukaryota</taxon>
        <taxon>Metazoa</taxon>
        <taxon>Ecdysozoa</taxon>
        <taxon>Arthropoda</taxon>
        <taxon>Crustacea</taxon>
        <taxon>Multicrustacea</taxon>
        <taxon>Hexanauplia</taxon>
        <taxon>Copepoda</taxon>
        <taxon>Siphonostomatoida</taxon>
        <taxon>Caligidae</taxon>
        <taxon>Lepeophtheirus</taxon>
    </lineage>
</organism>
<dbReference type="GO" id="GO:0000978">
    <property type="term" value="F:RNA polymerase II cis-regulatory region sequence-specific DNA binding"/>
    <property type="evidence" value="ECO:0007669"/>
    <property type="project" value="TreeGrafter"/>
</dbReference>
<keyword evidence="6" id="KW-0539">Nucleus</keyword>
<feature type="region of interest" description="Disordered" evidence="8">
    <location>
        <begin position="259"/>
        <end position="300"/>
    </location>
</feature>
<dbReference type="OrthoDB" id="6508643at2759"/>
<dbReference type="InterPro" id="IPR027756">
    <property type="entry name" value="Ovo-like"/>
</dbReference>
<dbReference type="GO" id="GO:0009887">
    <property type="term" value="P:animal organ morphogenesis"/>
    <property type="evidence" value="ECO:0007669"/>
    <property type="project" value="UniProtKB-ARBA"/>
</dbReference>
<evidence type="ECO:0000313" key="10">
    <source>
        <dbReference type="EMBL" id="CDW31591.1"/>
    </source>
</evidence>
<evidence type="ECO:0000256" key="8">
    <source>
        <dbReference type="SAM" id="MobiDB-lite"/>
    </source>
</evidence>
<name>A0A0K2U1Q7_LEPSM</name>
<dbReference type="EMBL" id="HACA01014230">
    <property type="protein sequence ID" value="CDW31591.1"/>
    <property type="molecule type" value="Transcribed_RNA"/>
</dbReference>
<dbReference type="SUPFAM" id="SSF57667">
    <property type="entry name" value="beta-beta-alpha zinc fingers"/>
    <property type="match status" value="2"/>
</dbReference>
<comment type="subcellular location">
    <subcellularLocation>
        <location evidence="1">Nucleus</location>
    </subcellularLocation>
</comment>
<dbReference type="Pfam" id="PF00096">
    <property type="entry name" value="zf-C2H2"/>
    <property type="match status" value="1"/>
</dbReference>
<feature type="compositionally biased region" description="Polar residues" evidence="8">
    <location>
        <begin position="36"/>
        <end position="46"/>
    </location>
</feature>
<dbReference type="FunFam" id="3.30.160.60:FF:000452">
    <property type="entry name" value="Transcription factor Ovo-like 2"/>
    <property type="match status" value="1"/>
</dbReference>
<accession>A0A0K2U1Q7</accession>
<evidence type="ECO:0000256" key="6">
    <source>
        <dbReference type="ARBA" id="ARBA00023242"/>
    </source>
</evidence>
<dbReference type="GO" id="GO:0048731">
    <property type="term" value="P:system development"/>
    <property type="evidence" value="ECO:0007669"/>
    <property type="project" value="UniProtKB-ARBA"/>
</dbReference>
<feature type="region of interest" description="Disordered" evidence="8">
    <location>
        <begin position="60"/>
        <end position="128"/>
    </location>
</feature>
<dbReference type="InterPro" id="IPR013087">
    <property type="entry name" value="Znf_C2H2_type"/>
</dbReference>
<reference evidence="10" key="1">
    <citation type="submission" date="2014-05" db="EMBL/GenBank/DDBJ databases">
        <authorList>
            <person name="Chronopoulou M."/>
        </authorList>
    </citation>
    <scope>NUCLEOTIDE SEQUENCE</scope>
    <source>
        <tissue evidence="10">Whole organism</tissue>
    </source>
</reference>
<keyword evidence="2" id="KW-0479">Metal-binding</keyword>
<dbReference type="AlphaFoldDB" id="A0A0K2U1Q7"/>
<evidence type="ECO:0000256" key="1">
    <source>
        <dbReference type="ARBA" id="ARBA00004123"/>
    </source>
</evidence>
<feature type="compositionally biased region" description="Low complexity" evidence="8">
    <location>
        <begin position="106"/>
        <end position="125"/>
    </location>
</feature>
<evidence type="ECO:0000259" key="9">
    <source>
        <dbReference type="PROSITE" id="PS50157"/>
    </source>
</evidence>
<dbReference type="InterPro" id="IPR036236">
    <property type="entry name" value="Znf_C2H2_sf"/>
</dbReference>
<dbReference type="OMA" id="VAHEYEY"/>
<dbReference type="GO" id="GO:0005634">
    <property type="term" value="C:nucleus"/>
    <property type="evidence" value="ECO:0007669"/>
    <property type="project" value="UniProtKB-SubCell"/>
</dbReference>
<protein>
    <recommendedName>
        <fullName evidence="9">C2H2-type domain-containing protein</fullName>
    </recommendedName>
</protein>
<feature type="region of interest" description="Disordered" evidence="8">
    <location>
        <begin position="21"/>
        <end position="46"/>
    </location>
</feature>
<evidence type="ECO:0000256" key="4">
    <source>
        <dbReference type="ARBA" id="ARBA00022771"/>
    </source>
</evidence>
<evidence type="ECO:0000256" key="2">
    <source>
        <dbReference type="ARBA" id="ARBA00022723"/>
    </source>
</evidence>
<dbReference type="SMART" id="SM00355">
    <property type="entry name" value="ZnF_C2H2"/>
    <property type="match status" value="4"/>
</dbReference>
<dbReference type="PANTHER" id="PTHR10032:SF271">
    <property type="entry name" value="RH12261P-RELATED"/>
    <property type="match status" value="1"/>
</dbReference>
<feature type="domain" description="C2H2-type" evidence="9">
    <location>
        <begin position="700"/>
        <end position="723"/>
    </location>
</feature>
<dbReference type="GO" id="GO:0009913">
    <property type="term" value="P:epidermal cell differentiation"/>
    <property type="evidence" value="ECO:0007669"/>
    <property type="project" value="TreeGrafter"/>
</dbReference>
<feature type="compositionally biased region" description="Low complexity" evidence="8">
    <location>
        <begin position="283"/>
        <end position="300"/>
    </location>
</feature>
<evidence type="ECO:0000256" key="5">
    <source>
        <dbReference type="ARBA" id="ARBA00022833"/>
    </source>
</evidence>
<dbReference type="GO" id="GO:0003006">
    <property type="term" value="P:developmental process involved in reproduction"/>
    <property type="evidence" value="ECO:0007669"/>
    <property type="project" value="UniProtKB-ARBA"/>
</dbReference>
<dbReference type="PANTHER" id="PTHR10032">
    <property type="entry name" value="ZINC FINGER PROTEIN WITH KRAB AND SCAN DOMAINS"/>
    <property type="match status" value="1"/>
</dbReference>